<evidence type="ECO:0000313" key="1">
    <source>
        <dbReference type="EMBL" id="SJL10273.1"/>
    </source>
</evidence>
<dbReference type="STRING" id="47428.A0A284RNB7"/>
<accession>A0A284RNB7</accession>
<name>A0A284RNB7_ARMOS</name>
<dbReference type="OrthoDB" id="4454541at2759"/>
<proteinExistence type="predicted"/>
<evidence type="ECO:0000313" key="2">
    <source>
        <dbReference type="Proteomes" id="UP000219338"/>
    </source>
</evidence>
<gene>
    <name evidence="1" type="ORF">ARMOST_13657</name>
</gene>
<dbReference type="Proteomes" id="UP000219338">
    <property type="component" value="Unassembled WGS sequence"/>
</dbReference>
<keyword evidence="2" id="KW-1185">Reference proteome</keyword>
<organism evidence="1 2">
    <name type="scientific">Armillaria ostoyae</name>
    <name type="common">Armillaria root rot fungus</name>
    <dbReference type="NCBI Taxonomy" id="47428"/>
    <lineage>
        <taxon>Eukaryota</taxon>
        <taxon>Fungi</taxon>
        <taxon>Dikarya</taxon>
        <taxon>Basidiomycota</taxon>
        <taxon>Agaricomycotina</taxon>
        <taxon>Agaricomycetes</taxon>
        <taxon>Agaricomycetidae</taxon>
        <taxon>Agaricales</taxon>
        <taxon>Marasmiineae</taxon>
        <taxon>Physalacriaceae</taxon>
        <taxon>Armillaria</taxon>
    </lineage>
</organism>
<protein>
    <recommendedName>
        <fullName evidence="3">Transcription factor domain-containing protein</fullName>
    </recommendedName>
</protein>
<dbReference type="AlphaFoldDB" id="A0A284RNB7"/>
<sequence length="170" mass="19447">MVIWEKLHNSLSPSEGQVCDSDFEELRWADTAFRRWYATWATAFSQKYEDAAFYRQSLQVQHLHAELFHNTVALRGINGPEDVENMPAVQQDLAIRLIQIAQQRVNLTITSPAYKEGLKCAVHYTHATATFTASFLLRLAHLFLNECDTQEIKHQVEHLASLMADGRKSS</sequence>
<reference evidence="2" key="1">
    <citation type="journal article" date="2017" name="Nat. Ecol. Evol.">
        <title>Genome expansion and lineage-specific genetic innovations in the forest pathogenic fungi Armillaria.</title>
        <authorList>
            <person name="Sipos G."/>
            <person name="Prasanna A.N."/>
            <person name="Walter M.C."/>
            <person name="O'Connor E."/>
            <person name="Balint B."/>
            <person name="Krizsan K."/>
            <person name="Kiss B."/>
            <person name="Hess J."/>
            <person name="Varga T."/>
            <person name="Slot J."/>
            <person name="Riley R."/>
            <person name="Boka B."/>
            <person name="Rigling D."/>
            <person name="Barry K."/>
            <person name="Lee J."/>
            <person name="Mihaltcheva S."/>
            <person name="LaButti K."/>
            <person name="Lipzen A."/>
            <person name="Waldron R."/>
            <person name="Moloney N.M."/>
            <person name="Sperisen C."/>
            <person name="Kredics L."/>
            <person name="Vagvoelgyi C."/>
            <person name="Patrignani A."/>
            <person name="Fitzpatrick D."/>
            <person name="Nagy I."/>
            <person name="Doyle S."/>
            <person name="Anderson J.B."/>
            <person name="Grigoriev I.V."/>
            <person name="Gueldener U."/>
            <person name="Muensterkoetter M."/>
            <person name="Nagy L.G."/>
        </authorList>
    </citation>
    <scope>NUCLEOTIDE SEQUENCE [LARGE SCALE GENOMIC DNA]</scope>
    <source>
        <strain evidence="2">C18/9</strain>
    </source>
</reference>
<dbReference type="EMBL" id="FUEG01000012">
    <property type="protein sequence ID" value="SJL10273.1"/>
    <property type="molecule type" value="Genomic_DNA"/>
</dbReference>
<evidence type="ECO:0008006" key="3">
    <source>
        <dbReference type="Google" id="ProtNLM"/>
    </source>
</evidence>